<dbReference type="AlphaFoldDB" id="X1AYA6"/>
<evidence type="ECO:0000313" key="4">
    <source>
        <dbReference type="EMBL" id="GAG64746.1"/>
    </source>
</evidence>
<comment type="similarity">
    <text evidence="1">Belongs to the short-chain dehydrogenases/reductases (SDR) family.</text>
</comment>
<organism evidence="4">
    <name type="scientific">marine sediment metagenome</name>
    <dbReference type="NCBI Taxonomy" id="412755"/>
    <lineage>
        <taxon>unclassified sequences</taxon>
        <taxon>metagenomes</taxon>
        <taxon>ecological metagenomes</taxon>
    </lineage>
</organism>
<dbReference type="InterPro" id="IPR036291">
    <property type="entry name" value="NAD(P)-bd_dom_sf"/>
</dbReference>
<feature type="domain" description="Ketoreductase" evidence="3">
    <location>
        <begin position="8"/>
        <end position="211"/>
    </location>
</feature>
<dbReference type="EMBL" id="BART01002601">
    <property type="protein sequence ID" value="GAG64746.1"/>
    <property type="molecule type" value="Genomic_DNA"/>
</dbReference>
<dbReference type="Pfam" id="PF00106">
    <property type="entry name" value="adh_short"/>
    <property type="match status" value="1"/>
</dbReference>
<protein>
    <recommendedName>
        <fullName evidence="3">Ketoreductase domain-containing protein</fullName>
    </recommendedName>
</protein>
<keyword evidence="2" id="KW-0560">Oxidoreductase</keyword>
<evidence type="ECO:0000256" key="2">
    <source>
        <dbReference type="ARBA" id="ARBA00023002"/>
    </source>
</evidence>
<evidence type="ECO:0000256" key="1">
    <source>
        <dbReference type="ARBA" id="ARBA00006484"/>
    </source>
</evidence>
<dbReference type="PRINTS" id="PR00080">
    <property type="entry name" value="SDRFAMILY"/>
</dbReference>
<dbReference type="InterPro" id="IPR057326">
    <property type="entry name" value="KR_dom"/>
</dbReference>
<accession>X1AYA6</accession>
<dbReference type="PANTHER" id="PTHR43391">
    <property type="entry name" value="RETINOL DEHYDROGENASE-RELATED"/>
    <property type="match status" value="1"/>
</dbReference>
<evidence type="ECO:0000259" key="3">
    <source>
        <dbReference type="SMART" id="SM00822"/>
    </source>
</evidence>
<dbReference type="PRINTS" id="PR00081">
    <property type="entry name" value="GDHRDH"/>
</dbReference>
<dbReference type="InterPro" id="IPR002347">
    <property type="entry name" value="SDR_fam"/>
</dbReference>
<dbReference type="FunFam" id="3.40.50.720:FF:000084">
    <property type="entry name" value="Short-chain dehydrogenase reductase"/>
    <property type="match status" value="1"/>
</dbReference>
<comment type="caution">
    <text evidence="4">The sequence shown here is derived from an EMBL/GenBank/DDBJ whole genome shotgun (WGS) entry which is preliminary data.</text>
</comment>
<sequence length="425" mass="47366">MIKEFEGKVAVITGGASGIGLGLAKAFAKRGMKLVLADINKEALDKVSKEFNEKNVDVLSVITDVSDPEQVAHLAKVSYERFGHINILCNNAGIGAGGPLRFLPKENWDWILGINLYGVIYGIQYFLDRMIKSREQCHIINTSSLAGLTPGDSGPYSASKAAVIAISERLVLECFGTNVSVSVICPAQVRSNIVENADILSETRENLWKETPSGPEFENAKKLLDLGMDPEVMAEMVVKAIENDIFYIVTHPEYIPLIKSRFENIYEDTLKLHDGYGDKQEGKTKIFRNDTPGFSIKYPDYFIELNPTQISKAIFTASYADLNLEINVSTISPKRRLEELPKKIVRGLKIMTNEIKTISDGPTNLRDGTPARETLFEYKVVGLFKTRSMHLSAIRDGKWIRIVISAAANNLSEKLKEILYSLEFH</sequence>
<proteinExistence type="inferred from homology"/>
<dbReference type="PANTHER" id="PTHR43391:SF26">
    <property type="entry name" value="BLL7251 PROTEIN"/>
    <property type="match status" value="1"/>
</dbReference>
<dbReference type="SMART" id="SM00822">
    <property type="entry name" value="PKS_KR"/>
    <property type="match status" value="1"/>
</dbReference>
<dbReference type="SUPFAM" id="SSF51735">
    <property type="entry name" value="NAD(P)-binding Rossmann-fold domains"/>
    <property type="match status" value="1"/>
</dbReference>
<dbReference type="CDD" id="cd05233">
    <property type="entry name" value="SDR_c"/>
    <property type="match status" value="1"/>
</dbReference>
<gene>
    <name evidence="4" type="ORF">S01H4_07816</name>
</gene>
<dbReference type="GO" id="GO:0016491">
    <property type="term" value="F:oxidoreductase activity"/>
    <property type="evidence" value="ECO:0007669"/>
    <property type="project" value="UniProtKB-KW"/>
</dbReference>
<dbReference type="Gene3D" id="3.40.50.720">
    <property type="entry name" value="NAD(P)-binding Rossmann-like Domain"/>
    <property type="match status" value="1"/>
</dbReference>
<reference evidence="4" key="1">
    <citation type="journal article" date="2014" name="Front. Microbiol.">
        <title>High frequency of phylogenetically diverse reductive dehalogenase-homologous genes in deep subseafloor sedimentary metagenomes.</title>
        <authorList>
            <person name="Kawai M."/>
            <person name="Futagami T."/>
            <person name="Toyoda A."/>
            <person name="Takaki Y."/>
            <person name="Nishi S."/>
            <person name="Hori S."/>
            <person name="Arai W."/>
            <person name="Tsubouchi T."/>
            <person name="Morono Y."/>
            <person name="Uchiyama I."/>
            <person name="Ito T."/>
            <person name="Fujiyama A."/>
            <person name="Inagaki F."/>
            <person name="Takami H."/>
        </authorList>
    </citation>
    <scope>NUCLEOTIDE SEQUENCE</scope>
    <source>
        <strain evidence="4">Expedition CK06-06</strain>
    </source>
</reference>
<name>X1AYA6_9ZZZZ</name>